<evidence type="ECO:0000256" key="2">
    <source>
        <dbReference type="PROSITE-ProRule" id="PRU00169"/>
    </source>
</evidence>
<name>A0AAE3SF32_9BACT</name>
<evidence type="ECO:0000313" key="5">
    <source>
        <dbReference type="Proteomes" id="UP001209229"/>
    </source>
</evidence>
<dbReference type="Proteomes" id="UP001209229">
    <property type="component" value="Unassembled WGS sequence"/>
</dbReference>
<dbReference type="Gene3D" id="3.40.720.10">
    <property type="entry name" value="Alkaline Phosphatase, subunit A"/>
    <property type="match status" value="1"/>
</dbReference>
<dbReference type="InterPro" id="IPR011006">
    <property type="entry name" value="CheY-like_superfamily"/>
</dbReference>
<feature type="domain" description="Response regulatory" evidence="3">
    <location>
        <begin position="8"/>
        <end position="122"/>
    </location>
</feature>
<dbReference type="PANTHER" id="PTHR44591:SF3">
    <property type="entry name" value="RESPONSE REGULATORY DOMAIN-CONTAINING PROTEIN"/>
    <property type="match status" value="1"/>
</dbReference>
<dbReference type="Gene3D" id="3.40.50.2300">
    <property type="match status" value="1"/>
</dbReference>
<evidence type="ECO:0000313" key="4">
    <source>
        <dbReference type="EMBL" id="MCW3785748.1"/>
    </source>
</evidence>
<accession>A0AAE3SF32</accession>
<dbReference type="InterPro" id="IPR017850">
    <property type="entry name" value="Alkaline_phosphatase_core_sf"/>
</dbReference>
<evidence type="ECO:0000259" key="3">
    <source>
        <dbReference type="PROSITE" id="PS50110"/>
    </source>
</evidence>
<dbReference type="GO" id="GO:0000160">
    <property type="term" value="P:phosphorelay signal transduction system"/>
    <property type="evidence" value="ECO:0007669"/>
    <property type="project" value="InterPro"/>
</dbReference>
<dbReference type="EMBL" id="JAPDPJ010000006">
    <property type="protein sequence ID" value="MCW3785748.1"/>
    <property type="molecule type" value="Genomic_DNA"/>
</dbReference>
<organism evidence="4 5">
    <name type="scientific">Plebeiibacterium sediminum</name>
    <dbReference type="NCBI Taxonomy" id="2992112"/>
    <lineage>
        <taxon>Bacteria</taxon>
        <taxon>Pseudomonadati</taxon>
        <taxon>Bacteroidota</taxon>
        <taxon>Bacteroidia</taxon>
        <taxon>Marinilabiliales</taxon>
        <taxon>Marinilabiliaceae</taxon>
        <taxon>Plebeiibacterium</taxon>
    </lineage>
</organism>
<feature type="modified residue" description="4-aspartylphosphate" evidence="2">
    <location>
        <position position="57"/>
    </location>
</feature>
<dbReference type="SUPFAM" id="SSF52172">
    <property type="entry name" value="CheY-like"/>
    <property type="match status" value="1"/>
</dbReference>
<dbReference type="SUPFAM" id="SSF53649">
    <property type="entry name" value="Alkaline phosphatase-like"/>
    <property type="match status" value="1"/>
</dbReference>
<proteinExistence type="predicted"/>
<gene>
    <name evidence="4" type="ORF">OM075_04680</name>
</gene>
<dbReference type="Pfam" id="PF08665">
    <property type="entry name" value="PglZ"/>
    <property type="match status" value="1"/>
</dbReference>
<dbReference type="InterPro" id="IPR001789">
    <property type="entry name" value="Sig_transdc_resp-reg_receiver"/>
</dbReference>
<dbReference type="AlphaFoldDB" id="A0AAE3SF32"/>
<evidence type="ECO:0000256" key="1">
    <source>
        <dbReference type="ARBA" id="ARBA00022553"/>
    </source>
</evidence>
<dbReference type="PROSITE" id="PS50110">
    <property type="entry name" value="RESPONSE_REGULATORY"/>
    <property type="match status" value="1"/>
</dbReference>
<dbReference type="InterPro" id="IPR050595">
    <property type="entry name" value="Bact_response_regulator"/>
</dbReference>
<dbReference type="CDD" id="cd00156">
    <property type="entry name" value="REC"/>
    <property type="match status" value="1"/>
</dbReference>
<sequence>MMDVKKANILWVDDEIDLLKAHILYLKEKGFFVQTATNGQDALDMVRESHFDLIFLDENMPGLSGLEVLSQLKNMMPEVPVVMITKSEEEDIMDQAIGSKISDYLIKPVNPNQILLSIKKHIDQHRLVAEKTTSKYQTEFGKIGLKINDSYSFNDWVEVYKQLVHWEIELEDTKGEMDEVLKMQKTEANHAFTKFVKNNYTNWIGGDDEDAPMLSNQMMKHVVLPMMDKGEKVVMLVIDNFRYDQWLMIKQEVLKDYRIEEEKLYSSILPTATQYARNSLFSGLMPSQIKELYPQYWLDDQDEGSKNQFEEELIGTFFERFRKKVKYSYQKVSNMDTGKQLIDNYNQLLNDDLSVVVFNFVDMLSHARTESKMIKELANDESAYRSLSKSWFLHSVMNELLIKLESEKVKVLITTDHGTIRVKNAVKVVGDKKTTTNLRYKQGKNLAYNPKEVYEGTKPEELMLPKVNVSTSYVFATNEDFFAYPNNYNHYVSYYKDTFQHGGISLEEMLIPYVILSPKGN</sequence>
<protein>
    <submittedName>
        <fullName evidence="4">PglZ domain-containing protein</fullName>
    </submittedName>
</protein>
<dbReference type="PANTHER" id="PTHR44591">
    <property type="entry name" value="STRESS RESPONSE REGULATOR PROTEIN 1"/>
    <property type="match status" value="1"/>
</dbReference>
<keyword evidence="1 2" id="KW-0597">Phosphoprotein</keyword>
<reference evidence="4" key="1">
    <citation type="submission" date="2022-10" db="EMBL/GenBank/DDBJ databases">
        <authorList>
            <person name="Yu W.X."/>
        </authorList>
    </citation>
    <scope>NUCLEOTIDE SEQUENCE</scope>
    <source>
        <strain evidence="4">AAT</strain>
    </source>
</reference>
<dbReference type="SMART" id="SM00448">
    <property type="entry name" value="REC"/>
    <property type="match status" value="1"/>
</dbReference>
<dbReference type="Pfam" id="PF00072">
    <property type="entry name" value="Response_reg"/>
    <property type="match status" value="1"/>
</dbReference>
<comment type="caution">
    <text evidence="4">The sequence shown here is derived from an EMBL/GenBank/DDBJ whole genome shotgun (WGS) entry which is preliminary data.</text>
</comment>
<keyword evidence="5" id="KW-1185">Reference proteome</keyword>